<evidence type="ECO:0000259" key="3">
    <source>
        <dbReference type="Pfam" id="PF13439"/>
    </source>
</evidence>
<dbReference type="SUPFAM" id="SSF53756">
    <property type="entry name" value="UDP-Glycosyltransferase/glycogen phosphorylase"/>
    <property type="match status" value="1"/>
</dbReference>
<evidence type="ECO:0000313" key="5">
    <source>
        <dbReference type="Proteomes" id="UP000005697"/>
    </source>
</evidence>
<dbReference type="Gene3D" id="3.40.50.2000">
    <property type="entry name" value="Glycogen Phosphorylase B"/>
    <property type="match status" value="2"/>
</dbReference>
<name>F0F3V0_9BACT</name>
<dbReference type="RefSeq" id="WP_007367806.1">
    <property type="nucleotide sequence ID" value="NZ_GL872283.1"/>
</dbReference>
<dbReference type="HOGENOM" id="CLU_009583_0_0_10"/>
<comment type="caution">
    <text evidence="4">The sequence shown here is derived from an EMBL/GenBank/DDBJ whole genome shotgun (WGS) entry which is preliminary data.</text>
</comment>
<protein>
    <submittedName>
        <fullName evidence="4">Glycosyltransferase, group 1 family protein</fullName>
        <ecNumber evidence="4">2.4.-.-</ecNumber>
    </submittedName>
</protein>
<dbReference type="CDD" id="cd03811">
    <property type="entry name" value="GT4_GT28_WabH-like"/>
    <property type="match status" value="1"/>
</dbReference>
<dbReference type="AlphaFoldDB" id="F0F3V0"/>
<sequence length="449" mass="51056">MVTINPQPSTPDTPLRIVFLMSRFLDGGIDTVLIEYLKHLSESEDVEITLAIATAMDSLEVFRREVPANVKIVYFSQSRRLTHIQQGRVLKMTSHLAKVYDEMVNNPIRRYRAQRGIDRLAKTADLFIDFDCCAYSFLRSVRTKKIAYFHFSFVQAMRQNGRRMKRIGRELEHYDRVVTISKAMREEGCRLFPSLKDKMTVIYNAKNPEIIRQKASVIPDDERIGRPYLLAVERLEESQKDLTTLLEAYALLRSTYHREEWLYIIGKGSSEEELKQKARALGIADRTVFLGFCANPYPWMLRSRLLVHSAKFEGLPTVLIEGLLLDKLMVATDCPTGPREILDNGKAGLLVPVGDAAAFAQETDRLLRDTQLQTAVLQGVRSRSADFTFQAVDNRLRKLMGIDPSAGESSPGGQLKTLFRNLKTDHPQLRQPSGAMSRNLDGQTVCNDR</sequence>
<feature type="domain" description="Glycosyltransferase subfamily 4-like N-terminal" evidence="3">
    <location>
        <begin position="27"/>
        <end position="205"/>
    </location>
</feature>
<keyword evidence="4" id="KW-0808">Transferase</keyword>
<dbReference type="eggNOG" id="COG0438">
    <property type="taxonomic scope" value="Bacteria"/>
</dbReference>
<dbReference type="Pfam" id="PF13439">
    <property type="entry name" value="Glyco_transf_4"/>
    <property type="match status" value="1"/>
</dbReference>
<dbReference type="EC" id="2.4.-.-" evidence="4"/>
<dbReference type="PANTHER" id="PTHR12526:SF630">
    <property type="entry name" value="GLYCOSYLTRANSFERASE"/>
    <property type="match status" value="1"/>
</dbReference>
<dbReference type="InterPro" id="IPR028098">
    <property type="entry name" value="Glyco_trans_4-like_N"/>
</dbReference>
<reference evidence="4 5" key="1">
    <citation type="submission" date="2011-01" db="EMBL/GenBank/DDBJ databases">
        <authorList>
            <person name="Muzny D."/>
            <person name="Qin X."/>
            <person name="Deng J."/>
            <person name="Jiang H."/>
            <person name="Liu Y."/>
            <person name="Qu J."/>
            <person name="Song X.-Z."/>
            <person name="Zhang L."/>
            <person name="Thornton R."/>
            <person name="Coyle M."/>
            <person name="Francisco L."/>
            <person name="Jackson L."/>
            <person name="Javaid M."/>
            <person name="Korchina V."/>
            <person name="Kovar C."/>
            <person name="Mata R."/>
            <person name="Mathew T."/>
            <person name="Ngo R."/>
            <person name="Nguyen L."/>
            <person name="Nguyen N."/>
            <person name="Okwuonu G."/>
            <person name="Ongeri F."/>
            <person name="Pham C."/>
            <person name="Simmons D."/>
            <person name="Wilczek-Boney K."/>
            <person name="Hale W."/>
            <person name="Jakkamsetti A."/>
            <person name="Pham P."/>
            <person name="Ruth R."/>
            <person name="San Lucas F."/>
            <person name="Warren J."/>
            <person name="Zhang J."/>
            <person name="Zhao Z."/>
            <person name="Zhou C."/>
            <person name="Zhu D."/>
            <person name="Lee S."/>
            <person name="Bess C."/>
            <person name="Blankenburg K."/>
            <person name="Forbes L."/>
            <person name="Fu Q."/>
            <person name="Gubbala S."/>
            <person name="Hirani K."/>
            <person name="Jayaseelan J.C."/>
            <person name="Lara F."/>
            <person name="Munidasa M."/>
            <person name="Palculict T."/>
            <person name="Patil S."/>
            <person name="Pu L.-L."/>
            <person name="Saada N."/>
            <person name="Tang L."/>
            <person name="Weissenberger G."/>
            <person name="Zhu Y."/>
            <person name="Hemphill L."/>
            <person name="Shang Y."/>
            <person name="Youmans B."/>
            <person name="Ayvaz T."/>
            <person name="Ross M."/>
            <person name="Santibanez J."/>
            <person name="Aqrawi P."/>
            <person name="Gross S."/>
            <person name="Joshi V."/>
            <person name="Fowler G."/>
            <person name="Nazareth L."/>
            <person name="Reid J."/>
            <person name="Worley K."/>
            <person name="Petrosino J."/>
            <person name="Highlander S."/>
            <person name="Gibbs R."/>
        </authorList>
    </citation>
    <scope>NUCLEOTIDE SEQUENCE [LARGE SCALE GENOMIC DNA]</scope>
    <source>
        <strain evidence="4 5">DSM 16608</strain>
    </source>
</reference>
<dbReference type="EMBL" id="AEWX01000002">
    <property type="protein sequence ID" value="EGC21230.1"/>
    <property type="molecule type" value="Genomic_DNA"/>
</dbReference>
<feature type="region of interest" description="Disordered" evidence="1">
    <location>
        <begin position="426"/>
        <end position="449"/>
    </location>
</feature>
<dbReference type="InterPro" id="IPR001296">
    <property type="entry name" value="Glyco_trans_1"/>
</dbReference>
<accession>F0F3V0</accession>
<dbReference type="Pfam" id="PF00534">
    <property type="entry name" value="Glycos_transf_1"/>
    <property type="match status" value="1"/>
</dbReference>
<organism evidence="4 5">
    <name type="scientific">Prevotella multiformis DSM 16608</name>
    <dbReference type="NCBI Taxonomy" id="888743"/>
    <lineage>
        <taxon>Bacteria</taxon>
        <taxon>Pseudomonadati</taxon>
        <taxon>Bacteroidota</taxon>
        <taxon>Bacteroidia</taxon>
        <taxon>Bacteroidales</taxon>
        <taxon>Prevotellaceae</taxon>
        <taxon>Prevotella</taxon>
    </lineage>
</organism>
<feature type="compositionally biased region" description="Polar residues" evidence="1">
    <location>
        <begin position="430"/>
        <end position="449"/>
    </location>
</feature>
<feature type="domain" description="Glycosyl transferase family 1" evidence="2">
    <location>
        <begin position="225"/>
        <end position="374"/>
    </location>
</feature>
<dbReference type="Proteomes" id="UP000005697">
    <property type="component" value="Unassembled WGS sequence"/>
</dbReference>
<dbReference type="STRING" id="888743.HMPREF9141_0266"/>
<evidence type="ECO:0000259" key="2">
    <source>
        <dbReference type="Pfam" id="PF00534"/>
    </source>
</evidence>
<dbReference type="GO" id="GO:0016757">
    <property type="term" value="F:glycosyltransferase activity"/>
    <property type="evidence" value="ECO:0007669"/>
    <property type="project" value="UniProtKB-KW"/>
</dbReference>
<keyword evidence="4" id="KW-0328">Glycosyltransferase</keyword>
<evidence type="ECO:0000313" key="4">
    <source>
        <dbReference type="EMBL" id="EGC21230.1"/>
    </source>
</evidence>
<keyword evidence="5" id="KW-1185">Reference proteome</keyword>
<proteinExistence type="predicted"/>
<evidence type="ECO:0000256" key="1">
    <source>
        <dbReference type="SAM" id="MobiDB-lite"/>
    </source>
</evidence>
<gene>
    <name evidence="4" type="ORF">HMPREF9141_0266</name>
</gene>
<dbReference type="PANTHER" id="PTHR12526">
    <property type="entry name" value="GLYCOSYLTRANSFERASE"/>
    <property type="match status" value="1"/>
</dbReference>